<sequence>MLLVDVLHLPSTPCLTHLHKIAQATHKPQRRRWPSTTKEVIGLTPPLTPPSQCQGSTRRDNCVDHACPGKPFRGTRHASLGRPLRGPKPARLSRLFKDTRPCRKQSTHWW</sequence>
<evidence type="ECO:0000313" key="3">
    <source>
        <dbReference type="Proteomes" id="UP000799764"/>
    </source>
</evidence>
<feature type="region of interest" description="Disordered" evidence="1">
    <location>
        <begin position="23"/>
        <end position="60"/>
    </location>
</feature>
<protein>
    <submittedName>
        <fullName evidence="2">Uncharacterized protein</fullName>
    </submittedName>
</protein>
<organism evidence="2 3">
    <name type="scientific">Karstenula rhodostoma CBS 690.94</name>
    <dbReference type="NCBI Taxonomy" id="1392251"/>
    <lineage>
        <taxon>Eukaryota</taxon>
        <taxon>Fungi</taxon>
        <taxon>Dikarya</taxon>
        <taxon>Ascomycota</taxon>
        <taxon>Pezizomycotina</taxon>
        <taxon>Dothideomycetes</taxon>
        <taxon>Pleosporomycetidae</taxon>
        <taxon>Pleosporales</taxon>
        <taxon>Massarineae</taxon>
        <taxon>Didymosphaeriaceae</taxon>
        <taxon>Karstenula</taxon>
    </lineage>
</organism>
<name>A0A9P4PMN0_9PLEO</name>
<dbReference type="EMBL" id="MU001497">
    <property type="protein sequence ID" value="KAF2446757.1"/>
    <property type="molecule type" value="Genomic_DNA"/>
</dbReference>
<reference evidence="2" key="1">
    <citation type="journal article" date="2020" name="Stud. Mycol.">
        <title>101 Dothideomycetes genomes: a test case for predicting lifestyles and emergence of pathogens.</title>
        <authorList>
            <person name="Haridas S."/>
            <person name="Albert R."/>
            <person name="Binder M."/>
            <person name="Bloem J."/>
            <person name="Labutti K."/>
            <person name="Salamov A."/>
            <person name="Andreopoulos B."/>
            <person name="Baker S."/>
            <person name="Barry K."/>
            <person name="Bills G."/>
            <person name="Bluhm B."/>
            <person name="Cannon C."/>
            <person name="Castanera R."/>
            <person name="Culley D."/>
            <person name="Daum C."/>
            <person name="Ezra D."/>
            <person name="Gonzalez J."/>
            <person name="Henrissat B."/>
            <person name="Kuo A."/>
            <person name="Liang C."/>
            <person name="Lipzen A."/>
            <person name="Lutzoni F."/>
            <person name="Magnuson J."/>
            <person name="Mondo S."/>
            <person name="Nolan M."/>
            <person name="Ohm R."/>
            <person name="Pangilinan J."/>
            <person name="Park H.-J."/>
            <person name="Ramirez L."/>
            <person name="Alfaro M."/>
            <person name="Sun H."/>
            <person name="Tritt A."/>
            <person name="Yoshinaga Y."/>
            <person name="Zwiers L.-H."/>
            <person name="Turgeon B."/>
            <person name="Goodwin S."/>
            <person name="Spatafora J."/>
            <person name="Crous P."/>
            <person name="Grigoriev I."/>
        </authorList>
    </citation>
    <scope>NUCLEOTIDE SEQUENCE</scope>
    <source>
        <strain evidence="2">CBS 690.94</strain>
    </source>
</reference>
<dbReference type="AlphaFoldDB" id="A0A9P4PMN0"/>
<comment type="caution">
    <text evidence="2">The sequence shown here is derived from an EMBL/GenBank/DDBJ whole genome shotgun (WGS) entry which is preliminary data.</text>
</comment>
<dbReference type="Proteomes" id="UP000799764">
    <property type="component" value="Unassembled WGS sequence"/>
</dbReference>
<evidence type="ECO:0000256" key="1">
    <source>
        <dbReference type="SAM" id="MobiDB-lite"/>
    </source>
</evidence>
<evidence type="ECO:0000313" key="2">
    <source>
        <dbReference type="EMBL" id="KAF2446757.1"/>
    </source>
</evidence>
<keyword evidence="3" id="KW-1185">Reference proteome</keyword>
<gene>
    <name evidence="2" type="ORF">P171DRAFT_238489</name>
</gene>
<feature type="region of interest" description="Disordered" evidence="1">
    <location>
        <begin position="73"/>
        <end position="110"/>
    </location>
</feature>
<proteinExistence type="predicted"/>
<accession>A0A9P4PMN0</accession>